<feature type="compositionally biased region" description="Low complexity" evidence="1">
    <location>
        <begin position="93"/>
        <end position="111"/>
    </location>
</feature>
<keyword evidence="3" id="KW-1185">Reference proteome</keyword>
<protein>
    <submittedName>
        <fullName evidence="2">Uncharacterized protein</fullName>
    </submittedName>
</protein>
<sequence>MPSLSTPEDEPSISSHIIPVHAYVSAPDVQPTYQEILAEIKGRKKSGSRPPMDPTRQGAGPQRMKQRRNRIKRRTATPVAAIDKQDNLAMADSGEGPSSSSTEGSRKPSTSAPMELPDIQPFALRNVPPTTTANPDALQKGLAYSLFYTMQHTTGNLFQYFLCMFVRASTTAPRHCTASMAFSRSLVQEGMVQEEDGQRPTYKSSQDCREL</sequence>
<dbReference type="Proteomes" id="UP000186922">
    <property type="component" value="Unassembled WGS sequence"/>
</dbReference>
<feature type="compositionally biased region" description="Basic residues" evidence="1">
    <location>
        <begin position="64"/>
        <end position="75"/>
    </location>
</feature>
<feature type="region of interest" description="Disordered" evidence="1">
    <location>
        <begin position="37"/>
        <end position="117"/>
    </location>
</feature>
<proteinExistence type="predicted"/>
<evidence type="ECO:0000256" key="1">
    <source>
        <dbReference type="SAM" id="MobiDB-lite"/>
    </source>
</evidence>
<dbReference type="AlphaFoldDB" id="A0A1D1VK01"/>
<evidence type="ECO:0000313" key="3">
    <source>
        <dbReference type="Proteomes" id="UP000186922"/>
    </source>
</evidence>
<evidence type="ECO:0000313" key="2">
    <source>
        <dbReference type="EMBL" id="GAV01940.1"/>
    </source>
</evidence>
<organism evidence="2 3">
    <name type="scientific">Ramazzottius varieornatus</name>
    <name type="common">Water bear</name>
    <name type="synonym">Tardigrade</name>
    <dbReference type="NCBI Taxonomy" id="947166"/>
    <lineage>
        <taxon>Eukaryota</taxon>
        <taxon>Metazoa</taxon>
        <taxon>Ecdysozoa</taxon>
        <taxon>Tardigrada</taxon>
        <taxon>Eutardigrada</taxon>
        <taxon>Parachela</taxon>
        <taxon>Hypsibioidea</taxon>
        <taxon>Ramazzottiidae</taxon>
        <taxon>Ramazzottius</taxon>
    </lineage>
</organism>
<feature type="region of interest" description="Disordered" evidence="1">
    <location>
        <begin position="192"/>
        <end position="211"/>
    </location>
</feature>
<name>A0A1D1VK01_RAMVA</name>
<gene>
    <name evidence="2" type="primary">RvY_12570</name>
    <name evidence="2" type="synonym">RvY_12570.2</name>
    <name evidence="2" type="ORF">RvY_12570-2</name>
</gene>
<accession>A0A1D1VK01</accession>
<comment type="caution">
    <text evidence="2">The sequence shown here is derived from an EMBL/GenBank/DDBJ whole genome shotgun (WGS) entry which is preliminary data.</text>
</comment>
<reference evidence="2 3" key="1">
    <citation type="journal article" date="2016" name="Nat. Commun.">
        <title>Extremotolerant tardigrade genome and improved radiotolerance of human cultured cells by tardigrade-unique protein.</title>
        <authorList>
            <person name="Hashimoto T."/>
            <person name="Horikawa D.D."/>
            <person name="Saito Y."/>
            <person name="Kuwahara H."/>
            <person name="Kozuka-Hata H."/>
            <person name="Shin-I T."/>
            <person name="Minakuchi Y."/>
            <person name="Ohishi K."/>
            <person name="Motoyama A."/>
            <person name="Aizu T."/>
            <person name="Enomoto A."/>
            <person name="Kondo K."/>
            <person name="Tanaka S."/>
            <person name="Hara Y."/>
            <person name="Koshikawa S."/>
            <person name="Sagara H."/>
            <person name="Miura T."/>
            <person name="Yokobori S."/>
            <person name="Miyagawa K."/>
            <person name="Suzuki Y."/>
            <person name="Kubo T."/>
            <person name="Oyama M."/>
            <person name="Kohara Y."/>
            <person name="Fujiyama A."/>
            <person name="Arakawa K."/>
            <person name="Katayama T."/>
            <person name="Toyoda A."/>
            <person name="Kunieda T."/>
        </authorList>
    </citation>
    <scope>NUCLEOTIDE SEQUENCE [LARGE SCALE GENOMIC DNA]</scope>
    <source>
        <strain evidence="2 3">YOKOZUNA-1</strain>
    </source>
</reference>
<dbReference type="EMBL" id="BDGG01000007">
    <property type="protein sequence ID" value="GAV01940.1"/>
    <property type="molecule type" value="Genomic_DNA"/>
</dbReference>